<dbReference type="RefSeq" id="XP_060035883.1">
    <property type="nucleotide sequence ID" value="XM_060179900.1"/>
</dbReference>
<evidence type="ECO:0000313" key="2">
    <source>
        <dbReference type="Proteomes" id="UP001652624"/>
    </source>
</evidence>
<accession>A0ABM3WH39</accession>
<name>A0ABM3WH39_ERIEU</name>
<dbReference type="Proteomes" id="UP001652624">
    <property type="component" value="Chromosome 20"/>
</dbReference>
<feature type="region of interest" description="Disordered" evidence="1">
    <location>
        <begin position="1"/>
        <end position="131"/>
    </location>
</feature>
<organism evidence="2 3">
    <name type="scientific">Erinaceus europaeus</name>
    <name type="common">Western European hedgehog</name>
    <dbReference type="NCBI Taxonomy" id="9365"/>
    <lineage>
        <taxon>Eukaryota</taxon>
        <taxon>Metazoa</taxon>
        <taxon>Chordata</taxon>
        <taxon>Craniata</taxon>
        <taxon>Vertebrata</taxon>
        <taxon>Euteleostomi</taxon>
        <taxon>Mammalia</taxon>
        <taxon>Eutheria</taxon>
        <taxon>Laurasiatheria</taxon>
        <taxon>Eulipotyphla</taxon>
        <taxon>Erinaceidae</taxon>
        <taxon>Erinaceinae</taxon>
        <taxon>Erinaceus</taxon>
    </lineage>
</organism>
<sequence length="131" mass="13167">MQSPLYSDFTTARAAARSPRPSRAPRRTDLRSPPHLGRGPRTGRRRPRPPSPPAPASSPGAAATAGAHAGPALPSPETEAGRGGDGAAGKPTLVAAACPQPGGVRGPPDPARLRRGEEAPPPGAESAGSQR</sequence>
<reference evidence="3" key="1">
    <citation type="submission" date="2025-08" db="UniProtKB">
        <authorList>
            <consortium name="RefSeq"/>
        </authorList>
    </citation>
    <scope>IDENTIFICATION</scope>
</reference>
<feature type="compositionally biased region" description="Low complexity" evidence="1">
    <location>
        <begin position="10"/>
        <end position="21"/>
    </location>
</feature>
<feature type="compositionally biased region" description="Low complexity" evidence="1">
    <location>
        <begin position="57"/>
        <end position="72"/>
    </location>
</feature>
<evidence type="ECO:0000313" key="3">
    <source>
        <dbReference type="RefSeq" id="XP_060035883.1"/>
    </source>
</evidence>
<dbReference type="GeneID" id="132534988"/>
<gene>
    <name evidence="3" type="primary">LOC132534988</name>
</gene>
<proteinExistence type="predicted"/>
<keyword evidence="2" id="KW-1185">Reference proteome</keyword>
<evidence type="ECO:0000256" key="1">
    <source>
        <dbReference type="SAM" id="MobiDB-lite"/>
    </source>
</evidence>
<protein>
    <submittedName>
        <fullName evidence="3">Myosin IC heavy chain-like</fullName>
    </submittedName>
</protein>